<dbReference type="HOGENOM" id="CLU_751474_0_0_2"/>
<gene>
    <name evidence="3" type="ordered locus">VMUT_0685</name>
</gene>
<dbReference type="AlphaFoldDB" id="F0QVP3"/>
<keyword evidence="1" id="KW-1133">Transmembrane helix</keyword>
<feature type="transmembrane region" description="Helical" evidence="1">
    <location>
        <begin position="409"/>
        <end position="434"/>
    </location>
</feature>
<organism evidence="3 4">
    <name type="scientific">Vulcanisaeta moutnovskia (strain 768-28)</name>
    <dbReference type="NCBI Taxonomy" id="985053"/>
    <lineage>
        <taxon>Archaea</taxon>
        <taxon>Thermoproteota</taxon>
        <taxon>Thermoprotei</taxon>
        <taxon>Thermoproteales</taxon>
        <taxon>Thermoproteaceae</taxon>
        <taxon>Vulcanisaeta</taxon>
    </lineage>
</organism>
<sequence length="438" mass="47825">MSALIMLLLGVMLAIRPAASGSSVTYSISISAPYFIVASTNNDFIIELIAQQSNVKYAVMVIPRASVKLMSSNAIEGQGIFPGILDFANDSDYAGFYEGSINSTSFIGTFTPIIEVGKPSTLSYSALSSLVNVNLTVYVKSGIPVLLRYFTFDNYNSTGNELISTQSSVPVITDYPPITISLAVGTDCNTFIIYENFSQPIEVIPMPFIINVGKSLTLIVSNITLVSVMPFTEVNVLEPGDLLASKEPIDAAVFKLMICHVSQGLNYTGIEALYARDYVEPLGINISWGLIPISFNASGVLAIKELLSYLNGDHFMISNTTYPIDYTLVNGTGSFTDYAVLTMAILRSLGIPTRIALGFAGESLGNDAYVYHLDGNAVIWVEAFTSFGWVAFEPISTSQFHDYSQLLSIVLYTALVSFLLMIPWIIGYYIYYYLSRRS</sequence>
<dbReference type="EMBL" id="CP002529">
    <property type="protein sequence ID" value="ADY00896.1"/>
    <property type="molecule type" value="Genomic_DNA"/>
</dbReference>
<keyword evidence="1" id="KW-0472">Membrane</keyword>
<dbReference type="InterPro" id="IPR038765">
    <property type="entry name" value="Papain-like_cys_pep_sf"/>
</dbReference>
<keyword evidence="1" id="KW-0812">Transmembrane</keyword>
<dbReference type="GeneID" id="10288337"/>
<evidence type="ECO:0000256" key="1">
    <source>
        <dbReference type="SAM" id="Phobius"/>
    </source>
</evidence>
<dbReference type="Pfam" id="PF01841">
    <property type="entry name" value="Transglut_core"/>
    <property type="match status" value="1"/>
</dbReference>
<evidence type="ECO:0000259" key="2">
    <source>
        <dbReference type="SMART" id="SM00460"/>
    </source>
</evidence>
<accession>F0QVP3</accession>
<dbReference type="Proteomes" id="UP000007485">
    <property type="component" value="Chromosome"/>
</dbReference>
<dbReference type="KEGG" id="vmo:VMUT_0685"/>
<dbReference type="InterPro" id="IPR002931">
    <property type="entry name" value="Transglutaminase-like"/>
</dbReference>
<name>F0QVP3_VULM7</name>
<protein>
    <submittedName>
        <fullName evidence="3">Transglutaminase domain-containing protein</fullName>
    </submittedName>
</protein>
<dbReference type="eggNOG" id="arCOG02165">
    <property type="taxonomic scope" value="Archaea"/>
</dbReference>
<evidence type="ECO:0000313" key="3">
    <source>
        <dbReference type="EMBL" id="ADY00896.1"/>
    </source>
</evidence>
<dbReference type="STRING" id="985053.VMUT_0685"/>
<dbReference type="SUPFAM" id="SSF54001">
    <property type="entry name" value="Cysteine proteinases"/>
    <property type="match status" value="1"/>
</dbReference>
<dbReference type="RefSeq" id="WP_013604059.1">
    <property type="nucleotide sequence ID" value="NC_015151.1"/>
</dbReference>
<keyword evidence="4" id="KW-1185">Reference proteome</keyword>
<feature type="domain" description="Transglutaminase-like" evidence="2">
    <location>
        <begin position="327"/>
        <end position="396"/>
    </location>
</feature>
<dbReference type="SMART" id="SM00460">
    <property type="entry name" value="TGc"/>
    <property type="match status" value="1"/>
</dbReference>
<evidence type="ECO:0000313" key="4">
    <source>
        <dbReference type="Proteomes" id="UP000007485"/>
    </source>
</evidence>
<dbReference type="Gene3D" id="3.10.620.30">
    <property type="match status" value="1"/>
</dbReference>
<proteinExistence type="predicted"/>
<reference evidence="3 4" key="1">
    <citation type="journal article" date="2011" name="J. Bacteriol.">
        <title>Complete genome sequence of 'Vulcanisaeta moutnovskia' strain 768-28, a novel member of the hyperthermophilic crenarchaeal genus vulcanisaeta.</title>
        <authorList>
            <person name="Gumerov V.M."/>
            <person name="Mardanov A.V."/>
            <person name="Beletsky A.V."/>
            <person name="Prokofeva M.I."/>
            <person name="Bonch-Osmolovskaya E.A."/>
            <person name="Ravin N.V."/>
            <person name="Skryabin K.G."/>
        </authorList>
    </citation>
    <scope>NUCLEOTIDE SEQUENCE [LARGE SCALE GENOMIC DNA]</scope>
    <source>
        <strain evidence="3 4">768-28</strain>
    </source>
</reference>